<reference evidence="1" key="1">
    <citation type="submission" date="2014-05" db="EMBL/GenBank/DDBJ databases">
        <authorList>
            <person name="Chronopoulou M."/>
        </authorList>
    </citation>
    <scope>NUCLEOTIDE SEQUENCE</scope>
    <source>
        <tissue evidence="1">Whole organism</tissue>
    </source>
</reference>
<proteinExistence type="predicted"/>
<dbReference type="EMBL" id="HACA01023659">
    <property type="protein sequence ID" value="CDW41020.1"/>
    <property type="molecule type" value="Transcribed_RNA"/>
</dbReference>
<accession>A0A0K2USJ2</accession>
<dbReference type="AlphaFoldDB" id="A0A0K2USJ2"/>
<protein>
    <submittedName>
        <fullName evidence="1">Uncharacterized protein</fullName>
    </submittedName>
</protein>
<name>A0A0K2USJ2_LEPSM</name>
<organism evidence="1">
    <name type="scientific">Lepeophtheirus salmonis</name>
    <name type="common">Salmon louse</name>
    <name type="synonym">Caligus salmonis</name>
    <dbReference type="NCBI Taxonomy" id="72036"/>
    <lineage>
        <taxon>Eukaryota</taxon>
        <taxon>Metazoa</taxon>
        <taxon>Ecdysozoa</taxon>
        <taxon>Arthropoda</taxon>
        <taxon>Crustacea</taxon>
        <taxon>Multicrustacea</taxon>
        <taxon>Hexanauplia</taxon>
        <taxon>Copepoda</taxon>
        <taxon>Siphonostomatoida</taxon>
        <taxon>Caligidae</taxon>
        <taxon>Lepeophtheirus</taxon>
    </lineage>
</organism>
<evidence type="ECO:0000313" key="1">
    <source>
        <dbReference type="EMBL" id="CDW41020.1"/>
    </source>
</evidence>
<sequence length="71" mass="8086">MTITRRNEQKYIECFVRLEQSFLFFKCDVTKKICGVCGRAGPGPSDTEDILIYEHIYGLSIKINTNSSPPL</sequence>